<keyword evidence="5" id="KW-1185">Reference proteome</keyword>
<feature type="domain" description="Coiled-coil protein 142 C-terminal" evidence="3">
    <location>
        <begin position="3"/>
        <end position="54"/>
    </location>
</feature>
<keyword evidence="1" id="KW-0812">Transmembrane</keyword>
<evidence type="ECO:0000259" key="3">
    <source>
        <dbReference type="Pfam" id="PF14923"/>
    </source>
</evidence>
<feature type="signal peptide" evidence="2">
    <location>
        <begin position="1"/>
        <end position="18"/>
    </location>
</feature>
<evidence type="ECO:0000256" key="1">
    <source>
        <dbReference type="SAM" id="Phobius"/>
    </source>
</evidence>
<dbReference type="AlphaFoldDB" id="A0AAV8XEH3"/>
<sequence length="135" mass="15107">MADIPSAVLSALASLADALGVHVTSTCWDQNFRLALVASKTTCNPDTGKLFSIVLQDLVMLCNQCEVTPDWIVGAPLDELPLVEQIPVLHRLGKNFILLMVLKYCVYLNTNFIWLFVKISKTDTILKNKIIQRLY</sequence>
<evidence type="ECO:0000256" key="2">
    <source>
        <dbReference type="SAM" id="SignalP"/>
    </source>
</evidence>
<dbReference type="EMBL" id="JANEYF010003362">
    <property type="protein sequence ID" value="KAJ8937010.1"/>
    <property type="molecule type" value="Genomic_DNA"/>
</dbReference>
<feature type="chain" id="PRO_5043922562" description="Coiled-coil protein 142 C-terminal domain-containing protein" evidence="2">
    <location>
        <begin position="19"/>
        <end position="135"/>
    </location>
</feature>
<organism evidence="4 5">
    <name type="scientific">Rhamnusium bicolor</name>
    <dbReference type="NCBI Taxonomy" id="1586634"/>
    <lineage>
        <taxon>Eukaryota</taxon>
        <taxon>Metazoa</taxon>
        <taxon>Ecdysozoa</taxon>
        <taxon>Arthropoda</taxon>
        <taxon>Hexapoda</taxon>
        <taxon>Insecta</taxon>
        <taxon>Pterygota</taxon>
        <taxon>Neoptera</taxon>
        <taxon>Endopterygota</taxon>
        <taxon>Coleoptera</taxon>
        <taxon>Polyphaga</taxon>
        <taxon>Cucujiformia</taxon>
        <taxon>Chrysomeloidea</taxon>
        <taxon>Cerambycidae</taxon>
        <taxon>Lepturinae</taxon>
        <taxon>Rhagiini</taxon>
        <taxon>Rhamnusium</taxon>
    </lineage>
</organism>
<dbReference type="Proteomes" id="UP001162156">
    <property type="component" value="Unassembled WGS sequence"/>
</dbReference>
<keyword evidence="1" id="KW-0472">Membrane</keyword>
<evidence type="ECO:0000313" key="5">
    <source>
        <dbReference type="Proteomes" id="UP001162156"/>
    </source>
</evidence>
<keyword evidence="2" id="KW-0732">Signal</keyword>
<accession>A0AAV8XEH3</accession>
<name>A0AAV8XEH3_9CUCU</name>
<feature type="transmembrane region" description="Helical" evidence="1">
    <location>
        <begin position="96"/>
        <end position="117"/>
    </location>
</feature>
<keyword evidence="1" id="KW-1133">Transmembrane helix</keyword>
<comment type="caution">
    <text evidence="4">The sequence shown here is derived from an EMBL/GenBank/DDBJ whole genome shotgun (WGS) entry which is preliminary data.</text>
</comment>
<gene>
    <name evidence="4" type="ORF">NQ314_012092</name>
</gene>
<evidence type="ECO:0000313" key="4">
    <source>
        <dbReference type="EMBL" id="KAJ8937010.1"/>
    </source>
</evidence>
<reference evidence="4" key="1">
    <citation type="journal article" date="2023" name="Insect Mol. Biol.">
        <title>Genome sequencing provides insights into the evolution of gene families encoding plant cell wall-degrading enzymes in longhorned beetles.</title>
        <authorList>
            <person name="Shin N.R."/>
            <person name="Okamura Y."/>
            <person name="Kirsch R."/>
            <person name="Pauchet Y."/>
        </authorList>
    </citation>
    <scope>NUCLEOTIDE SEQUENCE</scope>
    <source>
        <strain evidence="4">RBIC_L_NR</strain>
    </source>
</reference>
<dbReference type="Pfam" id="PF14923">
    <property type="entry name" value="CCDC142"/>
    <property type="match status" value="1"/>
</dbReference>
<protein>
    <recommendedName>
        <fullName evidence="3">Coiled-coil protein 142 C-terminal domain-containing protein</fullName>
    </recommendedName>
</protein>
<proteinExistence type="predicted"/>
<dbReference type="InterPro" id="IPR055350">
    <property type="entry name" value="CCDC142_C"/>
</dbReference>